<evidence type="ECO:0000256" key="1">
    <source>
        <dbReference type="SAM" id="MobiDB-lite"/>
    </source>
</evidence>
<dbReference type="AlphaFoldDB" id="A0A5N6IKR1"/>
<feature type="compositionally biased region" description="Low complexity" evidence="1">
    <location>
        <begin position="303"/>
        <end position="317"/>
    </location>
</feature>
<protein>
    <submittedName>
        <fullName evidence="2">Uncharacterized protein</fullName>
    </submittedName>
</protein>
<name>A0A5N6IKR1_9EURO</name>
<keyword evidence="3" id="KW-1185">Reference proteome</keyword>
<accession>A0A5N6IKR1</accession>
<sequence length="610" mass="66798">MPSLSFCLPIHPTEVLSLDEDTCSDLVNRFGRNLRQLLSLYVVQSASVLEGARKGGHIRWHILTTQAGQSSNARDGCLNTYDVSVTIDQSVVGVVPHVLDDSELSKLGRALRDDFDDIRKLSWVQLVGILQWLQEAKMIEGFRVQENQTKAEVNTLGLLGSYNTDLSLCTPPTLNDPSLLTSDHALSRPENLRPHAVDELDQIWDQIIALPEDRNTTEFATPEHVASPMGAGTSRIFDALTYPTPPPSVNSPQVGRSVALTSPADRITQYRSIATPLSIGSPCSSLVMTPTGPATPPGSDTETSCYPTPSTSYSQSPLAVESLTPLSPDIPRRRKSKCLELCRFWKDGTELLEQSKITQILEAEAGLLAQDPLRPLQPFVGVGEADTCSSLSALGLPVVWMGLKGAVNYYRLLEAVKGKNIVLCPFAKHIAQTLFYLNYKWLEKHMDQGRASVATLILNTCSEEPSKSRRDNVTGYHMRRGKICWTLAACLGAGILLHGGDAIRTIIKETFSVGQLVVFISFVLRTRPGSVRLFHSLEPVVKAIILGVPAGGLRPVVLADNNVLVRQEELAYAYAADQEALADQTTDETWLAINAKSIAKEKMSEFLPNY</sequence>
<dbReference type="EMBL" id="ML732971">
    <property type="protein sequence ID" value="KAB8266459.1"/>
    <property type="molecule type" value="Genomic_DNA"/>
</dbReference>
<organism evidence="2 3">
    <name type="scientific">Aspergillus minisclerotigenes</name>
    <dbReference type="NCBI Taxonomy" id="656917"/>
    <lineage>
        <taxon>Eukaryota</taxon>
        <taxon>Fungi</taxon>
        <taxon>Dikarya</taxon>
        <taxon>Ascomycota</taxon>
        <taxon>Pezizomycotina</taxon>
        <taxon>Eurotiomycetes</taxon>
        <taxon>Eurotiomycetidae</taxon>
        <taxon>Eurotiales</taxon>
        <taxon>Aspergillaceae</taxon>
        <taxon>Aspergillus</taxon>
        <taxon>Aspergillus subgen. Circumdati</taxon>
    </lineage>
</organism>
<proteinExistence type="predicted"/>
<feature type="region of interest" description="Disordered" evidence="1">
    <location>
        <begin position="288"/>
        <end position="318"/>
    </location>
</feature>
<evidence type="ECO:0000313" key="3">
    <source>
        <dbReference type="Proteomes" id="UP000326289"/>
    </source>
</evidence>
<dbReference type="Proteomes" id="UP000326289">
    <property type="component" value="Unassembled WGS sequence"/>
</dbReference>
<gene>
    <name evidence="2" type="ORF">BDV30DRAFT_221871</name>
</gene>
<evidence type="ECO:0000313" key="2">
    <source>
        <dbReference type="EMBL" id="KAB8266459.1"/>
    </source>
</evidence>
<reference evidence="2 3" key="1">
    <citation type="submission" date="2019-04" db="EMBL/GenBank/DDBJ databases">
        <title>Fungal friends and foes A comparative genomics study of 23 Aspergillus species from section Flavi.</title>
        <authorList>
            <consortium name="DOE Joint Genome Institute"/>
            <person name="Kjaerbolling I."/>
            <person name="Vesth T.C."/>
            <person name="Frisvad J.C."/>
            <person name="Nybo J.L."/>
            <person name="Theobald S."/>
            <person name="Kildgaard S."/>
            <person name="Petersen T.I."/>
            <person name="Kuo A."/>
            <person name="Sato A."/>
            <person name="Lyhne E.K."/>
            <person name="Kogle M.E."/>
            <person name="Wiebenga A."/>
            <person name="Kun R.S."/>
            <person name="Lubbers R.J."/>
            <person name="Makela M.R."/>
            <person name="Barry K."/>
            <person name="Chovatia M."/>
            <person name="Clum A."/>
            <person name="Daum C."/>
            <person name="Haridas S."/>
            <person name="He G."/>
            <person name="LaButti K."/>
            <person name="Lipzen A."/>
            <person name="Mondo S."/>
            <person name="Pangilinan J."/>
            <person name="Riley R."/>
            <person name="Salamov A."/>
            <person name="Simmons B.A."/>
            <person name="Magnuson J.K."/>
            <person name="Henrissat B."/>
            <person name="Mortensen U.H."/>
            <person name="Larsen T.O."/>
            <person name="De vries R.P."/>
            <person name="Grigoriev I.V."/>
            <person name="Machida M."/>
            <person name="Baker S.E."/>
            <person name="Andersen M.R."/>
        </authorList>
    </citation>
    <scope>NUCLEOTIDE SEQUENCE [LARGE SCALE GENOMIC DNA]</scope>
    <source>
        <strain evidence="2 3">CBS 117635</strain>
    </source>
</reference>